<dbReference type="EMBL" id="JBHTAG010000002">
    <property type="protein sequence ID" value="MFC7096389.1"/>
    <property type="molecule type" value="Genomic_DNA"/>
</dbReference>
<dbReference type="GO" id="GO:0043139">
    <property type="term" value="F:5'-3' DNA helicase activity"/>
    <property type="evidence" value="ECO:0007669"/>
    <property type="project" value="UniProtKB-EC"/>
</dbReference>
<dbReference type="GO" id="GO:0043138">
    <property type="term" value="F:3'-5' DNA helicase activity"/>
    <property type="evidence" value="ECO:0007669"/>
    <property type="project" value="UniProtKB-EC"/>
</dbReference>
<evidence type="ECO:0000256" key="1">
    <source>
        <dbReference type="ARBA" id="ARBA00007816"/>
    </source>
</evidence>
<accession>A0ABD5WS69</accession>
<dbReference type="PANTHER" id="PTHR42957:SF1">
    <property type="entry name" value="HELICASE MJ1565-RELATED"/>
    <property type="match status" value="1"/>
</dbReference>
<reference evidence="6 7" key="1">
    <citation type="journal article" date="2019" name="Int. J. Syst. Evol. Microbiol.">
        <title>The Global Catalogue of Microorganisms (GCM) 10K type strain sequencing project: providing services to taxonomists for standard genome sequencing and annotation.</title>
        <authorList>
            <consortium name="The Broad Institute Genomics Platform"/>
            <consortium name="The Broad Institute Genome Sequencing Center for Infectious Disease"/>
            <person name="Wu L."/>
            <person name="Ma J."/>
        </authorList>
    </citation>
    <scope>NUCLEOTIDE SEQUENCE [LARGE SCALE GENOMIC DNA]</scope>
    <source>
        <strain evidence="6 7">DT55</strain>
    </source>
</reference>
<dbReference type="RefSeq" id="WP_276239139.1">
    <property type="nucleotide sequence ID" value="NZ_CP119989.1"/>
</dbReference>
<dbReference type="GO" id="GO:0005524">
    <property type="term" value="F:ATP binding"/>
    <property type="evidence" value="ECO:0007669"/>
    <property type="project" value="UniProtKB-KW"/>
</dbReference>
<gene>
    <name evidence="6" type="ORF">ACFQKD_03645</name>
</gene>
<evidence type="ECO:0000259" key="5">
    <source>
        <dbReference type="Pfam" id="PF01935"/>
    </source>
</evidence>
<evidence type="ECO:0000313" key="7">
    <source>
        <dbReference type="Proteomes" id="UP001596388"/>
    </source>
</evidence>
<dbReference type="InterPro" id="IPR008571">
    <property type="entry name" value="HerA-like"/>
</dbReference>
<comment type="catalytic activity">
    <reaction evidence="3">
        <text>ATP + H2O = ADP + phosphate + H(+)</text>
        <dbReference type="Rhea" id="RHEA:13065"/>
        <dbReference type="ChEBI" id="CHEBI:15377"/>
        <dbReference type="ChEBI" id="CHEBI:15378"/>
        <dbReference type="ChEBI" id="CHEBI:30616"/>
        <dbReference type="ChEBI" id="CHEBI:43474"/>
        <dbReference type="ChEBI" id="CHEBI:456216"/>
        <dbReference type="EC" id="5.6.2.3"/>
    </reaction>
</comment>
<dbReference type="InterPro" id="IPR027417">
    <property type="entry name" value="P-loop_NTPase"/>
</dbReference>
<name>A0ABD5WS69_9EURY</name>
<dbReference type="InterPro" id="IPR002789">
    <property type="entry name" value="HerA_central"/>
</dbReference>
<comment type="caution">
    <text evidence="6">The sequence shown here is derived from an EMBL/GenBank/DDBJ whole genome shotgun (WGS) entry which is preliminary data.</text>
</comment>
<evidence type="ECO:0000313" key="6">
    <source>
        <dbReference type="EMBL" id="MFC7096389.1"/>
    </source>
</evidence>
<protein>
    <submittedName>
        <fullName evidence="6">ATP-binding protein</fullName>
    </submittedName>
</protein>
<dbReference type="Pfam" id="PF01935">
    <property type="entry name" value="DUF87"/>
    <property type="match status" value="1"/>
</dbReference>
<evidence type="ECO:0000256" key="4">
    <source>
        <dbReference type="ARBA" id="ARBA00048988"/>
    </source>
</evidence>
<dbReference type="Proteomes" id="UP001596388">
    <property type="component" value="Unassembled WGS sequence"/>
</dbReference>
<dbReference type="PANTHER" id="PTHR42957">
    <property type="entry name" value="HELICASE MJ1565-RELATED"/>
    <property type="match status" value="1"/>
</dbReference>
<proteinExistence type="inferred from homology"/>
<comment type="catalytic activity">
    <reaction evidence="4">
        <text>ATP + H2O = ADP + phosphate + H(+)</text>
        <dbReference type="Rhea" id="RHEA:13065"/>
        <dbReference type="ChEBI" id="CHEBI:15377"/>
        <dbReference type="ChEBI" id="CHEBI:15378"/>
        <dbReference type="ChEBI" id="CHEBI:30616"/>
        <dbReference type="ChEBI" id="CHEBI:43474"/>
        <dbReference type="ChEBI" id="CHEBI:456216"/>
        <dbReference type="EC" id="5.6.2.4"/>
    </reaction>
</comment>
<keyword evidence="7" id="KW-1185">Reference proteome</keyword>
<feature type="domain" description="Helicase HerA central" evidence="5">
    <location>
        <begin position="176"/>
        <end position="310"/>
    </location>
</feature>
<sequence>MDDGGDGADDWLDERTIASVRGDVRAFWDSLEAQAAQNVAQIAYSVDGRTFAYEAPLTASLPVGGYVTLNTPDERTYLGQVVTKSVVHREGAQLGLDLDVADLPGVPEGVNLSGVSDRLQAPALEGTGTLLGRVETDGFQRPGAGDTFHRATIERADAALVDRYLAGSERHARLPIGRALYVDGEATVRLDAPGFSRHTFLCGQSGSGKTFSLGIVLEQLLLETDLRIVVVDPNSDFTSLGQLRSLEEVNRVRRDPLSPDAYDRLAERYREATAGLRVFRPAAVAGDDDEVLRLRFGDLSRTEQATAVGLHPLADRAEFNTFWHILDQLGGRDYSWDEVRQAIARDYSEAARQLGLRIENLGIADWETWCSRGESSLLDTLAGDDWRCLVLDVGTLGTPSERAVVSNAVLTDLWSRRAEREPTLVVVDEAHNVCPRDPADELVAISTEAVNRIAAEGRKYGQYLLLSTQRPTKLAENTLSQCENLILMRMHSRSDLATLAGIFSHVPTGLLEEATGFGLGEAVLGGRFVQNPTFARFDGRLSVEGGSDVPATWARPHE</sequence>
<dbReference type="SUPFAM" id="SSF52540">
    <property type="entry name" value="P-loop containing nucleoside triphosphate hydrolases"/>
    <property type="match status" value="1"/>
</dbReference>
<comment type="catalytic activity">
    <reaction evidence="2">
        <text>Couples ATP hydrolysis with the unwinding of duplex DNA by translocating in the 3'-5' direction.</text>
        <dbReference type="EC" id="5.6.2.4"/>
    </reaction>
</comment>
<keyword evidence="6" id="KW-0067">ATP-binding</keyword>
<dbReference type="AlphaFoldDB" id="A0ABD5WS69"/>
<organism evidence="6 7">
    <name type="scientific">Halobaculum marinum</name>
    <dbReference type="NCBI Taxonomy" id="3031996"/>
    <lineage>
        <taxon>Archaea</taxon>
        <taxon>Methanobacteriati</taxon>
        <taxon>Methanobacteriota</taxon>
        <taxon>Stenosarchaea group</taxon>
        <taxon>Halobacteria</taxon>
        <taxon>Halobacteriales</taxon>
        <taxon>Haloferacaceae</taxon>
        <taxon>Halobaculum</taxon>
    </lineage>
</organism>
<evidence type="ECO:0000256" key="3">
    <source>
        <dbReference type="ARBA" id="ARBA00048954"/>
    </source>
</evidence>
<comment type="similarity">
    <text evidence="1">Belongs to the HerA family.</text>
</comment>
<dbReference type="GeneID" id="79269724"/>
<dbReference type="Gene3D" id="3.40.50.300">
    <property type="entry name" value="P-loop containing nucleotide triphosphate hydrolases"/>
    <property type="match status" value="2"/>
</dbReference>
<keyword evidence="6" id="KW-0547">Nucleotide-binding</keyword>
<evidence type="ECO:0000256" key="2">
    <source>
        <dbReference type="ARBA" id="ARBA00034617"/>
    </source>
</evidence>